<keyword evidence="2" id="KW-1185">Reference proteome</keyword>
<gene>
    <name evidence="1" type="ORF">KIMC2_20470</name>
</gene>
<organism evidence="1 2">
    <name type="scientific">Xylocopilactobacillus apis</name>
    <dbReference type="NCBI Taxonomy" id="2932183"/>
    <lineage>
        <taxon>Bacteria</taxon>
        <taxon>Bacillati</taxon>
        <taxon>Bacillota</taxon>
        <taxon>Bacilli</taxon>
        <taxon>Lactobacillales</taxon>
        <taxon>Lactobacillaceae</taxon>
        <taxon>Xylocopilactobacillus</taxon>
    </lineage>
</organism>
<accession>A0AAU9D5D6</accession>
<proteinExistence type="predicted"/>
<evidence type="ECO:0000313" key="2">
    <source>
        <dbReference type="Proteomes" id="UP001321804"/>
    </source>
</evidence>
<evidence type="ECO:0000313" key="1">
    <source>
        <dbReference type="EMBL" id="BDR57485.1"/>
    </source>
</evidence>
<sequence>MYGGFGISNSDTKNSYAQWPMGYIDNSGDYNNAINSFSGDFYRGSADLKTADGKTTIKGIPFSALTADVSKLDITKPGTYPVVYIY</sequence>
<protein>
    <submittedName>
        <fullName evidence="1">Uncharacterized protein</fullName>
    </submittedName>
</protein>
<name>A0AAU9D5D6_9LACO</name>
<dbReference type="AlphaFoldDB" id="A0AAU9D5D6"/>
<dbReference type="Proteomes" id="UP001321804">
    <property type="component" value="Chromosome"/>
</dbReference>
<dbReference type="KEGG" id="xak:KIMC2_20470"/>
<dbReference type="EMBL" id="AP026801">
    <property type="protein sequence ID" value="BDR57485.1"/>
    <property type="molecule type" value="Genomic_DNA"/>
</dbReference>
<reference evidence="1 2" key="1">
    <citation type="journal article" date="2023" name="Microbiol. Spectr.">
        <title>Symbiosis of Carpenter Bees with Uncharacterized Lactic Acid Bacteria Showing NAD Auxotrophy.</title>
        <authorList>
            <person name="Kawasaki S."/>
            <person name="Ozawa K."/>
            <person name="Mori T."/>
            <person name="Yamamoto A."/>
            <person name="Ito M."/>
            <person name="Ohkuma M."/>
            <person name="Sakamoto M."/>
            <person name="Matsutani M."/>
        </authorList>
    </citation>
    <scope>NUCLEOTIDE SEQUENCE [LARGE SCALE GENOMIC DNA]</scope>
    <source>
        <strain evidence="1 2">KimC2</strain>
    </source>
</reference>